<feature type="compositionally biased region" description="Basic and acidic residues" evidence="1">
    <location>
        <begin position="120"/>
        <end position="136"/>
    </location>
</feature>
<evidence type="ECO:0000313" key="4">
    <source>
        <dbReference type="Proteomes" id="UP000327493"/>
    </source>
</evidence>
<feature type="signal peptide" evidence="2">
    <location>
        <begin position="1"/>
        <end position="20"/>
    </location>
</feature>
<protein>
    <recommendedName>
        <fullName evidence="5">Secreted protein</fullName>
    </recommendedName>
</protein>
<dbReference type="EMBL" id="VOFY01000011">
    <property type="protein sequence ID" value="KAA8588425.1"/>
    <property type="molecule type" value="Genomic_DNA"/>
</dbReference>
<reference evidence="3 4" key="1">
    <citation type="submission" date="2019-08" db="EMBL/GenBank/DDBJ databases">
        <title>A chromosome-level genome assembly, high-density linkage maps, and genome scans reveal the genomic architecture of hybrid incompatibilities underlying speciation via character displacement in darters (Percidae: Etheostominae).</title>
        <authorList>
            <person name="Moran R.L."/>
            <person name="Catchen J.M."/>
            <person name="Fuller R.C."/>
        </authorList>
    </citation>
    <scope>NUCLEOTIDE SEQUENCE [LARGE SCALE GENOMIC DNA]</scope>
    <source>
        <strain evidence="3">EspeVRDwgs_2016</strain>
        <tissue evidence="3">Muscle</tissue>
    </source>
</reference>
<name>A0A5J5D757_9PERO</name>
<proteinExistence type="predicted"/>
<accession>A0A5J5D757</accession>
<keyword evidence="2" id="KW-0732">Signal</keyword>
<feature type="non-terminal residue" evidence="3">
    <location>
        <position position="154"/>
    </location>
</feature>
<evidence type="ECO:0000256" key="1">
    <source>
        <dbReference type="SAM" id="MobiDB-lite"/>
    </source>
</evidence>
<feature type="chain" id="PRO_5023828445" description="Secreted protein" evidence="2">
    <location>
        <begin position="21"/>
        <end position="154"/>
    </location>
</feature>
<organism evidence="3 4">
    <name type="scientific">Etheostoma spectabile</name>
    <name type="common">orangethroat darter</name>
    <dbReference type="NCBI Taxonomy" id="54343"/>
    <lineage>
        <taxon>Eukaryota</taxon>
        <taxon>Metazoa</taxon>
        <taxon>Chordata</taxon>
        <taxon>Craniata</taxon>
        <taxon>Vertebrata</taxon>
        <taxon>Euteleostomi</taxon>
        <taxon>Actinopterygii</taxon>
        <taxon>Neopterygii</taxon>
        <taxon>Teleostei</taxon>
        <taxon>Neoteleostei</taxon>
        <taxon>Acanthomorphata</taxon>
        <taxon>Eupercaria</taxon>
        <taxon>Perciformes</taxon>
        <taxon>Percoidei</taxon>
        <taxon>Percidae</taxon>
        <taxon>Etheostomatinae</taxon>
        <taxon>Etheostoma</taxon>
    </lineage>
</organism>
<feature type="compositionally biased region" description="Basic residues" evidence="1">
    <location>
        <begin position="108"/>
        <end position="119"/>
    </location>
</feature>
<gene>
    <name evidence="3" type="ORF">FQN60_001619</name>
</gene>
<sequence>MNLKFVKLLSMACVLPNVTSRVLVVGLGLGMAEQHVFQRGVFLCPGSTGRTWRRMELQASAQTGSEVIGESAWVNVYTQQQSTPQRSDAHTRKWMDNWATLLQVPHPPRGRHQRPRFSLRGKEMARDHEKSDMKKHKTFESREFQFWSQSTTIS</sequence>
<keyword evidence="4" id="KW-1185">Reference proteome</keyword>
<evidence type="ECO:0000313" key="3">
    <source>
        <dbReference type="EMBL" id="KAA8588425.1"/>
    </source>
</evidence>
<dbReference type="Proteomes" id="UP000327493">
    <property type="component" value="Chromosome 11"/>
</dbReference>
<comment type="caution">
    <text evidence="3">The sequence shown here is derived from an EMBL/GenBank/DDBJ whole genome shotgun (WGS) entry which is preliminary data.</text>
</comment>
<evidence type="ECO:0000256" key="2">
    <source>
        <dbReference type="SAM" id="SignalP"/>
    </source>
</evidence>
<dbReference type="AlphaFoldDB" id="A0A5J5D757"/>
<feature type="region of interest" description="Disordered" evidence="1">
    <location>
        <begin position="104"/>
        <end position="136"/>
    </location>
</feature>
<evidence type="ECO:0008006" key="5">
    <source>
        <dbReference type="Google" id="ProtNLM"/>
    </source>
</evidence>